<keyword evidence="1" id="KW-1185">Reference proteome</keyword>
<dbReference type="AlphaFoldDB" id="A0A915HQA0"/>
<dbReference type="Proteomes" id="UP000887565">
    <property type="component" value="Unplaced"/>
</dbReference>
<name>A0A915HQA0_ROMCU</name>
<dbReference type="WBParaSite" id="nRc.2.0.1.t04118-RA">
    <property type="protein sequence ID" value="nRc.2.0.1.t04118-RA"/>
    <property type="gene ID" value="nRc.2.0.1.g04118"/>
</dbReference>
<proteinExistence type="predicted"/>
<protein>
    <submittedName>
        <fullName evidence="2">Uncharacterized protein</fullName>
    </submittedName>
</protein>
<reference evidence="2" key="1">
    <citation type="submission" date="2022-11" db="UniProtKB">
        <authorList>
            <consortium name="WormBaseParasite"/>
        </authorList>
    </citation>
    <scope>IDENTIFICATION</scope>
</reference>
<evidence type="ECO:0000313" key="2">
    <source>
        <dbReference type="WBParaSite" id="nRc.2.0.1.t04118-RA"/>
    </source>
</evidence>
<organism evidence="1 2">
    <name type="scientific">Romanomermis culicivorax</name>
    <name type="common">Nematode worm</name>
    <dbReference type="NCBI Taxonomy" id="13658"/>
    <lineage>
        <taxon>Eukaryota</taxon>
        <taxon>Metazoa</taxon>
        <taxon>Ecdysozoa</taxon>
        <taxon>Nematoda</taxon>
        <taxon>Enoplea</taxon>
        <taxon>Dorylaimia</taxon>
        <taxon>Mermithida</taxon>
        <taxon>Mermithoidea</taxon>
        <taxon>Mermithidae</taxon>
        <taxon>Romanomermis</taxon>
    </lineage>
</organism>
<evidence type="ECO:0000313" key="1">
    <source>
        <dbReference type="Proteomes" id="UP000887565"/>
    </source>
</evidence>
<sequence>MAAYNWSLFHGGTVIMEGYRLCGAGVNADGQFTNHVDIRLCEKIRADDTLIVSVIAEDYTLDHMFTECGFHFNNYWAMGVDNGPVGHFDFTTYQKLERLLVKWAFD</sequence>
<accession>A0A915HQA0</accession>